<keyword evidence="1" id="KW-0812">Transmembrane</keyword>
<keyword evidence="1" id="KW-1133">Transmembrane helix</keyword>
<evidence type="ECO:0000313" key="2">
    <source>
        <dbReference type="EMBL" id="KAK7068459.1"/>
    </source>
</evidence>
<organism evidence="2 3">
    <name type="scientific">Halocaridina rubra</name>
    <name type="common">Hawaiian red shrimp</name>
    <dbReference type="NCBI Taxonomy" id="373956"/>
    <lineage>
        <taxon>Eukaryota</taxon>
        <taxon>Metazoa</taxon>
        <taxon>Ecdysozoa</taxon>
        <taxon>Arthropoda</taxon>
        <taxon>Crustacea</taxon>
        <taxon>Multicrustacea</taxon>
        <taxon>Malacostraca</taxon>
        <taxon>Eumalacostraca</taxon>
        <taxon>Eucarida</taxon>
        <taxon>Decapoda</taxon>
        <taxon>Pleocyemata</taxon>
        <taxon>Caridea</taxon>
        <taxon>Atyoidea</taxon>
        <taxon>Atyidae</taxon>
        <taxon>Halocaridina</taxon>
    </lineage>
</organism>
<evidence type="ECO:0000256" key="1">
    <source>
        <dbReference type="SAM" id="Phobius"/>
    </source>
</evidence>
<protein>
    <submittedName>
        <fullName evidence="2">Uncharacterized protein</fullName>
    </submittedName>
</protein>
<keyword evidence="1" id="KW-0472">Membrane</keyword>
<dbReference type="Proteomes" id="UP001381693">
    <property type="component" value="Unassembled WGS sequence"/>
</dbReference>
<reference evidence="2 3" key="1">
    <citation type="submission" date="2023-11" db="EMBL/GenBank/DDBJ databases">
        <title>Halocaridina rubra genome assembly.</title>
        <authorList>
            <person name="Smith C."/>
        </authorList>
    </citation>
    <scope>NUCLEOTIDE SEQUENCE [LARGE SCALE GENOMIC DNA]</scope>
    <source>
        <strain evidence="2">EP-1</strain>
        <tissue evidence="2">Whole</tissue>
    </source>
</reference>
<evidence type="ECO:0000313" key="3">
    <source>
        <dbReference type="Proteomes" id="UP001381693"/>
    </source>
</evidence>
<sequence>MAGANMFTPKRQCPNDISWWPLSVKCLIANTLFSHANSLLPMQMCGLRENRGTPAIELLDQLFVLYLHVRIVFYPHRCAEPLEYRGTPAVELLDHPKSFVCHNPHSSPEHHAVFGPLSVAIILVGALLLFTGSLIFAYVLFRRSKSRQMFGDTIKYRRAQNDEEAAPS</sequence>
<name>A0AAN8WW61_HALRR</name>
<accession>A0AAN8WW61</accession>
<dbReference type="EMBL" id="JAXCGZ010017236">
    <property type="protein sequence ID" value="KAK7068459.1"/>
    <property type="molecule type" value="Genomic_DNA"/>
</dbReference>
<proteinExistence type="predicted"/>
<dbReference type="AlphaFoldDB" id="A0AAN8WW61"/>
<gene>
    <name evidence="2" type="ORF">SK128_022614</name>
</gene>
<feature type="transmembrane region" description="Helical" evidence="1">
    <location>
        <begin position="117"/>
        <end position="141"/>
    </location>
</feature>
<keyword evidence="3" id="KW-1185">Reference proteome</keyword>
<comment type="caution">
    <text evidence="2">The sequence shown here is derived from an EMBL/GenBank/DDBJ whole genome shotgun (WGS) entry which is preliminary data.</text>
</comment>